<dbReference type="EMBL" id="ML120512">
    <property type="protein sequence ID" value="RPA90869.1"/>
    <property type="molecule type" value="Genomic_DNA"/>
</dbReference>
<evidence type="ECO:0000313" key="3">
    <source>
        <dbReference type="Proteomes" id="UP000276215"/>
    </source>
</evidence>
<feature type="domain" description="DUF7881" evidence="1">
    <location>
        <begin position="8"/>
        <end position="78"/>
    </location>
</feature>
<evidence type="ECO:0000313" key="2">
    <source>
        <dbReference type="EMBL" id="RPA90869.1"/>
    </source>
</evidence>
<sequence>MSNRALEHNVHIYDAKDPDTVPHGLVLTDGMTNNNFYIMAEIIFLLDKVYPPGGESEATIPRDDYPHQRGMYSIMTAAASSIN</sequence>
<protein>
    <recommendedName>
        <fullName evidence="1">DUF7881 domain-containing protein</fullName>
    </recommendedName>
</protein>
<dbReference type="AlphaFoldDB" id="A0A3N4IY03"/>
<gene>
    <name evidence="2" type="ORF">L873DRAFT_1848584</name>
</gene>
<dbReference type="OrthoDB" id="5377397at2759"/>
<feature type="non-terminal residue" evidence="2">
    <location>
        <position position="83"/>
    </location>
</feature>
<dbReference type="Pfam" id="PF25324">
    <property type="entry name" value="DUF7881"/>
    <property type="match status" value="1"/>
</dbReference>
<accession>A0A3N4IY03</accession>
<dbReference type="Proteomes" id="UP000276215">
    <property type="component" value="Unassembled WGS sequence"/>
</dbReference>
<name>A0A3N4IY03_9PEZI</name>
<dbReference type="InterPro" id="IPR057203">
    <property type="entry name" value="DUF7881"/>
</dbReference>
<keyword evidence="3" id="KW-1185">Reference proteome</keyword>
<evidence type="ECO:0000259" key="1">
    <source>
        <dbReference type="Pfam" id="PF25324"/>
    </source>
</evidence>
<reference evidence="2 3" key="1">
    <citation type="journal article" date="2018" name="Nat. Ecol. Evol.">
        <title>Pezizomycetes genomes reveal the molecular basis of ectomycorrhizal truffle lifestyle.</title>
        <authorList>
            <person name="Murat C."/>
            <person name="Payen T."/>
            <person name="Noel B."/>
            <person name="Kuo A."/>
            <person name="Morin E."/>
            <person name="Chen J."/>
            <person name="Kohler A."/>
            <person name="Krizsan K."/>
            <person name="Balestrini R."/>
            <person name="Da Silva C."/>
            <person name="Montanini B."/>
            <person name="Hainaut M."/>
            <person name="Levati E."/>
            <person name="Barry K.W."/>
            <person name="Belfiori B."/>
            <person name="Cichocki N."/>
            <person name="Clum A."/>
            <person name="Dockter R.B."/>
            <person name="Fauchery L."/>
            <person name="Guy J."/>
            <person name="Iotti M."/>
            <person name="Le Tacon F."/>
            <person name="Lindquist E.A."/>
            <person name="Lipzen A."/>
            <person name="Malagnac F."/>
            <person name="Mello A."/>
            <person name="Molinier V."/>
            <person name="Miyauchi S."/>
            <person name="Poulain J."/>
            <person name="Riccioni C."/>
            <person name="Rubini A."/>
            <person name="Sitrit Y."/>
            <person name="Splivallo R."/>
            <person name="Traeger S."/>
            <person name="Wang M."/>
            <person name="Zifcakova L."/>
            <person name="Wipf D."/>
            <person name="Zambonelli A."/>
            <person name="Paolocci F."/>
            <person name="Nowrousian M."/>
            <person name="Ottonello S."/>
            <person name="Baldrian P."/>
            <person name="Spatafora J.W."/>
            <person name="Henrissat B."/>
            <person name="Nagy L.G."/>
            <person name="Aury J.M."/>
            <person name="Wincker P."/>
            <person name="Grigoriev I.V."/>
            <person name="Bonfante P."/>
            <person name="Martin F.M."/>
        </authorList>
    </citation>
    <scope>NUCLEOTIDE SEQUENCE [LARGE SCALE GENOMIC DNA]</scope>
    <source>
        <strain evidence="2 3">120613-1</strain>
    </source>
</reference>
<dbReference type="STRING" id="1336337.A0A3N4IY03"/>
<proteinExistence type="predicted"/>
<organism evidence="2 3">
    <name type="scientific">Choiromyces venosus 120613-1</name>
    <dbReference type="NCBI Taxonomy" id="1336337"/>
    <lineage>
        <taxon>Eukaryota</taxon>
        <taxon>Fungi</taxon>
        <taxon>Dikarya</taxon>
        <taxon>Ascomycota</taxon>
        <taxon>Pezizomycotina</taxon>
        <taxon>Pezizomycetes</taxon>
        <taxon>Pezizales</taxon>
        <taxon>Tuberaceae</taxon>
        <taxon>Choiromyces</taxon>
    </lineage>
</organism>